<dbReference type="GO" id="GO:0046912">
    <property type="term" value="F:acyltransferase activity, acyl groups converted into alkyl on transfer"/>
    <property type="evidence" value="ECO:0007669"/>
    <property type="project" value="InterPro"/>
</dbReference>
<dbReference type="InterPro" id="IPR000891">
    <property type="entry name" value="PYR_CT"/>
</dbReference>
<gene>
    <name evidence="4" type="ORF">SAMN02745751_00273</name>
</gene>
<dbReference type="InterPro" id="IPR002034">
    <property type="entry name" value="AIPM/Hcit_synth_CS"/>
</dbReference>
<proteinExistence type="inferred from homology"/>
<dbReference type="PROSITE" id="PS50991">
    <property type="entry name" value="PYR_CT"/>
    <property type="match status" value="1"/>
</dbReference>
<dbReference type="PANTHER" id="PTHR42880">
    <property type="entry name" value="HOMOCITRATE SYNTHASE"/>
    <property type="match status" value="1"/>
</dbReference>
<keyword evidence="5" id="KW-1185">Reference proteome</keyword>
<dbReference type="OrthoDB" id="9804858at2"/>
<dbReference type="Gene3D" id="1.10.238.260">
    <property type="match status" value="1"/>
</dbReference>
<protein>
    <submittedName>
        <fullName evidence="4">Isopropylmalate/homocitrate/citramalate synthases</fullName>
    </submittedName>
</protein>
<evidence type="ECO:0000256" key="1">
    <source>
        <dbReference type="ARBA" id="ARBA00022679"/>
    </source>
</evidence>
<dbReference type="GO" id="GO:0019752">
    <property type="term" value="P:carboxylic acid metabolic process"/>
    <property type="evidence" value="ECO:0007669"/>
    <property type="project" value="InterPro"/>
</dbReference>
<comment type="similarity">
    <text evidence="2">Belongs to the alpha-IPM synthase/homocitrate synthase family.</text>
</comment>
<dbReference type="PANTHER" id="PTHR42880:SF1">
    <property type="entry name" value="ISOPROPYLMALATE_HOMOCITRATE_CITRAMALATE SYNTHASE FAMILY PROTEIN"/>
    <property type="match status" value="1"/>
</dbReference>
<dbReference type="PROSITE" id="PS00815">
    <property type="entry name" value="AIPM_HOMOCIT_SYNTH_1"/>
    <property type="match status" value="1"/>
</dbReference>
<evidence type="ECO:0000256" key="2">
    <source>
        <dbReference type="RuleBase" id="RU003523"/>
    </source>
</evidence>
<dbReference type="RefSeq" id="WP_073045932.1">
    <property type="nucleotide sequence ID" value="NZ_FQZL01000004.1"/>
</dbReference>
<accession>A0A1M6AWK7</accession>
<feature type="domain" description="Pyruvate carboxyltransferase" evidence="3">
    <location>
        <begin position="30"/>
        <end position="282"/>
    </location>
</feature>
<reference evidence="4 5" key="1">
    <citation type="submission" date="2016-11" db="EMBL/GenBank/DDBJ databases">
        <authorList>
            <person name="Jaros S."/>
            <person name="Januszkiewicz K."/>
            <person name="Wedrychowicz H."/>
        </authorList>
    </citation>
    <scope>NUCLEOTIDE SEQUENCE [LARGE SCALE GENOMIC DNA]</scope>
    <source>
        <strain evidence="4 5">DSM 17477</strain>
    </source>
</reference>
<keyword evidence="1 2" id="KW-0808">Transferase</keyword>
<dbReference type="PROSITE" id="PS00816">
    <property type="entry name" value="AIPM_HOMOCIT_SYNTH_2"/>
    <property type="match status" value="1"/>
</dbReference>
<dbReference type="Pfam" id="PF00682">
    <property type="entry name" value="HMGL-like"/>
    <property type="match status" value="1"/>
</dbReference>
<dbReference type="STRING" id="1121476.SAMN02745751_00273"/>
<dbReference type="Gene3D" id="3.20.20.70">
    <property type="entry name" value="Aldolase class I"/>
    <property type="match status" value="1"/>
</dbReference>
<dbReference type="EMBL" id="FQZL01000004">
    <property type="protein sequence ID" value="SHI40791.1"/>
    <property type="molecule type" value="Genomic_DNA"/>
</dbReference>
<evidence type="ECO:0000313" key="4">
    <source>
        <dbReference type="EMBL" id="SHI40791.1"/>
    </source>
</evidence>
<dbReference type="InterPro" id="IPR013785">
    <property type="entry name" value="Aldolase_TIM"/>
</dbReference>
<dbReference type="AlphaFoldDB" id="A0A1M6AWK7"/>
<dbReference type="SUPFAM" id="SSF51569">
    <property type="entry name" value="Aldolase"/>
    <property type="match status" value="1"/>
</dbReference>
<name>A0A1M6AWK7_9FIRM</name>
<dbReference type="CDD" id="cd03174">
    <property type="entry name" value="DRE_TIM_metallolyase"/>
    <property type="match status" value="1"/>
</dbReference>
<dbReference type="Proteomes" id="UP000184052">
    <property type="component" value="Unassembled WGS sequence"/>
</dbReference>
<evidence type="ECO:0000259" key="3">
    <source>
        <dbReference type="PROSITE" id="PS50991"/>
    </source>
</evidence>
<organism evidence="4 5">
    <name type="scientific">Dethiosulfatibacter aminovorans DSM 17477</name>
    <dbReference type="NCBI Taxonomy" id="1121476"/>
    <lineage>
        <taxon>Bacteria</taxon>
        <taxon>Bacillati</taxon>
        <taxon>Bacillota</taxon>
        <taxon>Tissierellia</taxon>
        <taxon>Dethiosulfatibacter</taxon>
    </lineage>
</organism>
<evidence type="ECO:0000313" key="5">
    <source>
        <dbReference type="Proteomes" id="UP000184052"/>
    </source>
</evidence>
<sequence length="402" mass="44799">MTKFRTEKWYTSPWNFSDEVTEGYKFAKDIQLHDVTLRDGEQQAGLILNADQKIRLAEKMAEMGIHRIEAGMPAVSKQDEKAIKEIVKRNLGPKTFAFGRCMIDDVKRAADCGVDGVVIEIPSNEELIRDAYKWELEKAIELSIKATTYAKEQGLYTVFFPIDMTRSNMDWVLSLIERVANEGHMDALAIVDTFGGLAPHTVPSLVRNVKKRIDKPIELHFHDDFGLGSANSIMGLAAGADVVHTTISASGERAGNASYEDIALSLLTMYGIDVGIDYSKIYPLSKTFRDMTGMQLRSNRGIFGDGINDIESGIVAAWHENVKENNPLLLSPFLPELVGHNMQDIVIGKHSGLPTVEYYLDKINIKVEDEKKAAILDSIKEQAYEKAGLLSQEDFVEIVKNA</sequence>